<feature type="region of interest" description="Disordered" evidence="1">
    <location>
        <begin position="35"/>
        <end position="61"/>
    </location>
</feature>
<sequence length="61" mass="6851">EALMDAVKAQVVSPKWYIPYYLQFVSLATLGMENEAQEEPEKGTTLELKQSAHSKETNTCC</sequence>
<evidence type="ECO:0000313" key="2">
    <source>
        <dbReference type="EMBL" id="PNX62768.1"/>
    </source>
</evidence>
<dbReference type="GO" id="GO:0009742">
    <property type="term" value="P:brassinosteroid mediated signaling pathway"/>
    <property type="evidence" value="ECO:0007669"/>
    <property type="project" value="InterPro"/>
</dbReference>
<evidence type="ECO:0000313" key="3">
    <source>
        <dbReference type="Proteomes" id="UP000236291"/>
    </source>
</evidence>
<dbReference type="GO" id="GO:0004672">
    <property type="term" value="F:protein kinase activity"/>
    <property type="evidence" value="ECO:0007669"/>
    <property type="project" value="InterPro"/>
</dbReference>
<dbReference type="EMBL" id="ASHM01088503">
    <property type="protein sequence ID" value="PNX62768.1"/>
    <property type="molecule type" value="Genomic_DNA"/>
</dbReference>
<dbReference type="GO" id="GO:0005524">
    <property type="term" value="F:ATP binding"/>
    <property type="evidence" value="ECO:0007669"/>
    <property type="project" value="UniProtKB-KW"/>
</dbReference>
<proteinExistence type="predicted"/>
<organism evidence="2 3">
    <name type="scientific">Trifolium pratense</name>
    <name type="common">Red clover</name>
    <dbReference type="NCBI Taxonomy" id="57577"/>
    <lineage>
        <taxon>Eukaryota</taxon>
        <taxon>Viridiplantae</taxon>
        <taxon>Streptophyta</taxon>
        <taxon>Embryophyta</taxon>
        <taxon>Tracheophyta</taxon>
        <taxon>Spermatophyta</taxon>
        <taxon>Magnoliopsida</taxon>
        <taxon>eudicotyledons</taxon>
        <taxon>Gunneridae</taxon>
        <taxon>Pentapetalae</taxon>
        <taxon>rosids</taxon>
        <taxon>fabids</taxon>
        <taxon>Fabales</taxon>
        <taxon>Fabaceae</taxon>
        <taxon>Papilionoideae</taxon>
        <taxon>50 kb inversion clade</taxon>
        <taxon>NPAAA clade</taxon>
        <taxon>Hologalegina</taxon>
        <taxon>IRL clade</taxon>
        <taxon>Trifolieae</taxon>
        <taxon>Trifolium</taxon>
    </lineage>
</organism>
<feature type="non-terminal residue" evidence="2">
    <location>
        <position position="1"/>
    </location>
</feature>
<dbReference type="STRING" id="57577.A0A2K3K908"/>
<keyword evidence="2" id="KW-0418">Kinase</keyword>
<comment type="caution">
    <text evidence="2">The sequence shown here is derived from an EMBL/GenBank/DDBJ whole genome shotgun (WGS) entry which is preliminary data.</text>
</comment>
<accession>A0A2K3K908</accession>
<reference evidence="2 3" key="1">
    <citation type="journal article" date="2014" name="Am. J. Bot.">
        <title>Genome assembly and annotation for red clover (Trifolium pratense; Fabaceae).</title>
        <authorList>
            <person name="Istvanek J."/>
            <person name="Jaros M."/>
            <person name="Krenek A."/>
            <person name="Repkova J."/>
        </authorList>
    </citation>
    <scope>NUCLEOTIDE SEQUENCE [LARGE SCALE GENOMIC DNA]</scope>
    <source>
        <strain evidence="3">cv. Tatra</strain>
        <tissue evidence="2">Young leaves</tissue>
    </source>
</reference>
<protein>
    <submittedName>
        <fullName evidence="2">Putative serine threonine-protein kinase</fullName>
    </submittedName>
</protein>
<dbReference type="PANTHER" id="PTHR45863:SF47">
    <property type="entry name" value="SERINE_THREONINE-PROTEIN KINASE BSK3"/>
    <property type="match status" value="1"/>
</dbReference>
<name>A0A2K3K908_TRIPR</name>
<reference evidence="2 3" key="2">
    <citation type="journal article" date="2017" name="Front. Plant Sci.">
        <title>Gene Classification and Mining of Molecular Markers Useful in Red Clover (Trifolium pratense) Breeding.</title>
        <authorList>
            <person name="Istvanek J."/>
            <person name="Dluhosova J."/>
            <person name="Dluhos P."/>
            <person name="Patkova L."/>
            <person name="Nedelnik J."/>
            <person name="Repkova J."/>
        </authorList>
    </citation>
    <scope>NUCLEOTIDE SEQUENCE [LARGE SCALE GENOMIC DNA]</scope>
    <source>
        <strain evidence="3">cv. Tatra</strain>
        <tissue evidence="2">Young leaves</tissue>
    </source>
</reference>
<dbReference type="PANTHER" id="PTHR45863">
    <property type="entry name" value="SERINE/THREONINE-PROTEIN KINASE BSK5"/>
    <property type="match status" value="1"/>
</dbReference>
<dbReference type="Proteomes" id="UP000236291">
    <property type="component" value="Unassembled WGS sequence"/>
</dbReference>
<dbReference type="InterPro" id="IPR045845">
    <property type="entry name" value="BSK"/>
</dbReference>
<keyword evidence="2" id="KW-0808">Transferase</keyword>
<evidence type="ECO:0000256" key="1">
    <source>
        <dbReference type="SAM" id="MobiDB-lite"/>
    </source>
</evidence>
<gene>
    <name evidence="2" type="ORF">L195_g053155</name>
</gene>
<dbReference type="AlphaFoldDB" id="A0A2K3K908"/>
<dbReference type="GO" id="GO:0012505">
    <property type="term" value="C:endomembrane system"/>
    <property type="evidence" value="ECO:0007669"/>
    <property type="project" value="UniProtKB-SubCell"/>
</dbReference>